<evidence type="ECO:0000313" key="2">
    <source>
        <dbReference type="EMBL" id="MBB3077711.1"/>
    </source>
</evidence>
<comment type="caution">
    <text evidence="2">The sequence shown here is derived from an EMBL/GenBank/DDBJ whole genome shotgun (WGS) entry which is preliminary data.</text>
</comment>
<keyword evidence="3" id="KW-1185">Reference proteome</keyword>
<protein>
    <recommendedName>
        <fullName evidence="1">DeoxyPurine in DNA protein A domain-containing protein</fullName>
    </recommendedName>
</protein>
<gene>
    <name evidence="2" type="ORF">FHS41_004218</name>
</gene>
<dbReference type="EMBL" id="JACHXE010000004">
    <property type="protein sequence ID" value="MBB3077711.1"/>
    <property type="molecule type" value="Genomic_DNA"/>
</dbReference>
<proteinExistence type="predicted"/>
<dbReference type="Proteomes" id="UP000572907">
    <property type="component" value="Unassembled WGS sequence"/>
</dbReference>
<evidence type="ECO:0000259" key="1">
    <source>
        <dbReference type="Pfam" id="PF23859"/>
    </source>
</evidence>
<reference evidence="2 3" key="1">
    <citation type="submission" date="2020-08" db="EMBL/GenBank/DDBJ databases">
        <title>Genomic Encyclopedia of Type Strains, Phase III (KMG-III): the genomes of soil and plant-associated and newly described type strains.</title>
        <authorList>
            <person name="Whitman W."/>
        </authorList>
    </citation>
    <scope>NUCLEOTIDE SEQUENCE [LARGE SCALE GENOMIC DNA]</scope>
    <source>
        <strain evidence="2 3">CECT 3237</strain>
    </source>
</reference>
<evidence type="ECO:0000313" key="3">
    <source>
        <dbReference type="Proteomes" id="UP000572907"/>
    </source>
</evidence>
<dbReference type="AlphaFoldDB" id="A0A7W4ZSA1"/>
<dbReference type="RefSeq" id="WP_229845621.1">
    <property type="nucleotide sequence ID" value="NZ_BMUP01000013.1"/>
</dbReference>
<sequence length="287" mass="31950">MTQPTIAPRALPAGAPAASGMRFYLTTHKRHWVKLTDVPLFLKSEHFAAAATLYPALGRYAVDSGGFSELQRHGRWTRSPHQYVDDLRRIWEHVGPYDWAAGQDWMCEDLIIHGGTAGPLTFVGTKLSVPEHQRRTVHNFLDLRSLAPTLRIIPTLQGRTVAEYHACADLYESYGVDLRQEPTVGLGSVCRLQSTKQGAAIVTAMAARGYRLHGFGFKILGLERVGHLLASADSAAWSSHARWRPALPGHTHKNCANCLEYALKWQQRVVNAIPTQHQMLLTDRSMA</sequence>
<feature type="domain" description="DeoxyPurine in DNA protein A" evidence="1">
    <location>
        <begin position="22"/>
        <end position="277"/>
    </location>
</feature>
<dbReference type="InterPro" id="IPR055645">
    <property type="entry name" value="DpdA"/>
</dbReference>
<accession>A0A7W4ZSA1</accession>
<organism evidence="2 3">
    <name type="scientific">Streptomyces violarus</name>
    <dbReference type="NCBI Taxonomy" id="67380"/>
    <lineage>
        <taxon>Bacteria</taxon>
        <taxon>Bacillati</taxon>
        <taxon>Actinomycetota</taxon>
        <taxon>Actinomycetes</taxon>
        <taxon>Kitasatosporales</taxon>
        <taxon>Streptomycetaceae</taxon>
        <taxon>Streptomyces</taxon>
    </lineage>
</organism>
<dbReference type="Pfam" id="PF23859">
    <property type="entry name" value="DpdA"/>
    <property type="match status" value="1"/>
</dbReference>
<name>A0A7W4ZSA1_9ACTN</name>